<protein>
    <submittedName>
        <fullName evidence="2">Uncharacterized protein</fullName>
    </submittedName>
</protein>
<dbReference type="RefSeq" id="WP_012057015.1">
    <property type="nucleotide sequence ID" value="NZ_CP007389.1"/>
</dbReference>
<dbReference type="Proteomes" id="UP000185490">
    <property type="component" value="Chromosome"/>
</dbReference>
<evidence type="ECO:0000256" key="1">
    <source>
        <dbReference type="SAM" id="Phobius"/>
    </source>
</evidence>
<organism evidence="2 3">
    <name type="scientific">Thermosipho melanesiensis</name>
    <dbReference type="NCBI Taxonomy" id="46541"/>
    <lineage>
        <taxon>Bacteria</taxon>
        <taxon>Thermotogati</taxon>
        <taxon>Thermotogota</taxon>
        <taxon>Thermotogae</taxon>
        <taxon>Thermotogales</taxon>
        <taxon>Fervidobacteriaceae</taxon>
        <taxon>Thermosipho</taxon>
    </lineage>
</organism>
<reference evidence="2 3" key="1">
    <citation type="submission" date="2014-02" db="EMBL/GenBank/DDBJ databases">
        <title>Diversity of Thermotogales isolates from hydrothermal vents.</title>
        <authorList>
            <person name="Haverkamp T.H.A."/>
            <person name="Lossouarn J."/>
            <person name="Geslin C."/>
            <person name="Nesbo C.L."/>
        </authorList>
    </citation>
    <scope>NUCLEOTIDE SEQUENCE [LARGE SCALE GENOMIC DNA]</scope>
    <source>
        <strain evidence="2 3">431</strain>
    </source>
</reference>
<keyword evidence="1" id="KW-0472">Membrane</keyword>
<keyword evidence="1" id="KW-0812">Transmembrane</keyword>
<gene>
    <name evidence="2" type="ORF">BW47_04275</name>
</gene>
<dbReference type="EMBL" id="CP007389">
    <property type="protein sequence ID" value="APT74853.1"/>
    <property type="molecule type" value="Genomic_DNA"/>
</dbReference>
<keyword evidence="3" id="KW-1185">Reference proteome</keyword>
<proteinExistence type="predicted"/>
<evidence type="ECO:0000313" key="2">
    <source>
        <dbReference type="EMBL" id="APT74853.1"/>
    </source>
</evidence>
<name>A0ABM6GGX7_9BACT</name>
<feature type="transmembrane region" description="Helical" evidence="1">
    <location>
        <begin position="12"/>
        <end position="31"/>
    </location>
</feature>
<accession>A0ABM6GGX7</accession>
<evidence type="ECO:0000313" key="3">
    <source>
        <dbReference type="Proteomes" id="UP000185490"/>
    </source>
</evidence>
<keyword evidence="1" id="KW-1133">Transmembrane helix</keyword>
<sequence length="179" mass="21158">MKLQTRFFRTFLIYNLVVVVSLSIFFIIMLINNTNSGEKENLNLLTKRFTGCTVLRFFENFDDLIMPLLETNDVSLLFIGNNLFQNFVYEEVRNEIKKIKSKFDFLESIALKKGDKVFYFEKKFNLEEMFVSGKNSLKMIYKIKSKNVELFAQINFVKIFEEFLENEGAKNVGFLNKLQ</sequence>